<protein>
    <recommendedName>
        <fullName evidence="4">Carboxylesterase type B domain-containing protein</fullName>
    </recommendedName>
</protein>
<dbReference type="RefSeq" id="XP_044656990.1">
    <property type="nucleotide sequence ID" value="XM_044801055.1"/>
</dbReference>
<evidence type="ECO:0000256" key="1">
    <source>
        <dbReference type="ARBA" id="ARBA00005964"/>
    </source>
</evidence>
<dbReference type="SUPFAM" id="SSF53474">
    <property type="entry name" value="alpha/beta-Hydrolases"/>
    <property type="match status" value="1"/>
</dbReference>
<name>A0A9P3CGU7_9PEZI</name>
<dbReference type="Proteomes" id="UP000825890">
    <property type="component" value="Unassembled WGS sequence"/>
</dbReference>
<comment type="caution">
    <text evidence="5">The sequence shown here is derived from an EMBL/GenBank/DDBJ whole genome shotgun (WGS) entry which is preliminary data.</text>
</comment>
<proteinExistence type="inferred from homology"/>
<dbReference type="GeneID" id="68291344"/>
<evidence type="ECO:0000256" key="2">
    <source>
        <dbReference type="ARBA" id="ARBA00022801"/>
    </source>
</evidence>
<dbReference type="GO" id="GO:0052689">
    <property type="term" value="F:carboxylic ester hydrolase activity"/>
    <property type="evidence" value="ECO:0007669"/>
    <property type="project" value="TreeGrafter"/>
</dbReference>
<evidence type="ECO:0000313" key="5">
    <source>
        <dbReference type="EMBL" id="GIZ42503.1"/>
    </source>
</evidence>
<evidence type="ECO:0000256" key="3">
    <source>
        <dbReference type="SAM" id="SignalP"/>
    </source>
</evidence>
<dbReference type="PANTHER" id="PTHR43918:SF4">
    <property type="entry name" value="CARBOXYLIC ESTER HYDROLASE"/>
    <property type="match status" value="1"/>
</dbReference>
<keyword evidence="6" id="KW-1185">Reference proteome</keyword>
<evidence type="ECO:0000313" key="6">
    <source>
        <dbReference type="Proteomes" id="UP000825890"/>
    </source>
</evidence>
<dbReference type="Pfam" id="PF00135">
    <property type="entry name" value="COesterase"/>
    <property type="match status" value="1"/>
</dbReference>
<dbReference type="InterPro" id="IPR002018">
    <property type="entry name" value="CarbesteraseB"/>
</dbReference>
<keyword evidence="2" id="KW-0378">Hydrolase</keyword>
<feature type="chain" id="PRO_5040408936" description="Carboxylesterase type B domain-containing protein" evidence="3">
    <location>
        <begin position="19"/>
        <end position="515"/>
    </location>
</feature>
<feature type="signal peptide" evidence="3">
    <location>
        <begin position="1"/>
        <end position="18"/>
    </location>
</feature>
<accession>A0A9P3CGU7</accession>
<dbReference type="InterPro" id="IPR050654">
    <property type="entry name" value="AChE-related_enzymes"/>
</dbReference>
<dbReference type="AlphaFoldDB" id="A0A9P3CGU7"/>
<comment type="similarity">
    <text evidence="1">Belongs to the type-B carboxylesterase/lipase family.</text>
</comment>
<dbReference type="PANTHER" id="PTHR43918">
    <property type="entry name" value="ACETYLCHOLINESTERASE"/>
    <property type="match status" value="1"/>
</dbReference>
<organism evidence="5 6">
    <name type="scientific">Cercospora kikuchii</name>
    <dbReference type="NCBI Taxonomy" id="84275"/>
    <lineage>
        <taxon>Eukaryota</taxon>
        <taxon>Fungi</taxon>
        <taxon>Dikarya</taxon>
        <taxon>Ascomycota</taxon>
        <taxon>Pezizomycotina</taxon>
        <taxon>Dothideomycetes</taxon>
        <taxon>Dothideomycetidae</taxon>
        <taxon>Mycosphaerellales</taxon>
        <taxon>Mycosphaerellaceae</taxon>
        <taxon>Cercospora</taxon>
    </lineage>
</organism>
<dbReference type="PROSITE" id="PS00941">
    <property type="entry name" value="CARBOXYLESTERASE_B_2"/>
    <property type="match status" value="1"/>
</dbReference>
<gene>
    <name evidence="5" type="ORF">CKM354_000576900</name>
</gene>
<dbReference type="OrthoDB" id="408631at2759"/>
<keyword evidence="3" id="KW-0732">Signal</keyword>
<dbReference type="InterPro" id="IPR029058">
    <property type="entry name" value="AB_hydrolase_fold"/>
</dbReference>
<dbReference type="EMBL" id="BOLY01000003">
    <property type="protein sequence ID" value="GIZ42503.1"/>
    <property type="molecule type" value="Genomic_DNA"/>
</dbReference>
<dbReference type="InterPro" id="IPR019819">
    <property type="entry name" value="Carboxylesterase_B_CS"/>
</dbReference>
<evidence type="ECO:0000259" key="4">
    <source>
        <dbReference type="Pfam" id="PF00135"/>
    </source>
</evidence>
<feature type="domain" description="Carboxylesterase type B" evidence="4">
    <location>
        <begin position="24"/>
        <end position="463"/>
    </location>
</feature>
<sequence length="515" mass="54781">MFIRHPTLVLALARYSSAVCSQFPSATVQNGVVFGTTTSLPEATVIVNKFLGIPYANSPPQRFSAPAAAPDWYAPRNATVFGPACLQQSDVLATFSYKEPVQSEDCLYLNVYQPSGQPPDYGWPVMVWIHGGGLQFGSSDTPEYDGAAFAAHENVIFVSFNYRLSLFGFPGAPGLPNLGFMDQRLALSWVQDNIAAFDGDHEKVTIFGESSGGISVDALLTVPPSPIAFRAAIVQSGTVLSNALASLGQNPETAWNQTTAFFNCSLADDQVACLRDVPALQLQAFASNNSLPTVVKNDNLTYLSNASQQYADGQAANVPVMVGTTADEGTVFTLGQSNLTAFINNTFALLPQLIPRVAAAYAVGTPGINTESQAIARIFTEVGVQCPSALLARQITEAMNPAWRYIFNATFANTSPPPGLDLGVFHSSELPLVFSNYNKTTATGQQYALSNYMRGAWAQFAKDPENGPGWGPVGSYNGADLGLLGLDGSSGVTVVTPGSVDARCVIFEPIYQFLG</sequence>
<dbReference type="Gene3D" id="3.40.50.1820">
    <property type="entry name" value="alpha/beta hydrolase"/>
    <property type="match status" value="1"/>
</dbReference>
<reference evidence="5 6" key="1">
    <citation type="submission" date="2021-01" db="EMBL/GenBank/DDBJ databases">
        <title>Cercospora kikuchii MAFF 305040 whole genome shotgun sequence.</title>
        <authorList>
            <person name="Kashiwa T."/>
            <person name="Suzuki T."/>
        </authorList>
    </citation>
    <scope>NUCLEOTIDE SEQUENCE [LARGE SCALE GENOMIC DNA]</scope>
    <source>
        <strain evidence="5 6">MAFF 305040</strain>
    </source>
</reference>